<dbReference type="EMBL" id="SDPM01000003">
    <property type="protein sequence ID" value="RXZ87054.1"/>
    <property type="molecule type" value="Genomic_DNA"/>
</dbReference>
<comment type="caution">
    <text evidence="2">The sequence shown here is derived from an EMBL/GenBank/DDBJ whole genome shotgun (WGS) entry which is preliminary data.</text>
</comment>
<evidence type="ECO:0008006" key="5">
    <source>
        <dbReference type="Google" id="ProtNLM"/>
    </source>
</evidence>
<dbReference type="OrthoDB" id="5057864at2"/>
<dbReference type="Proteomes" id="UP000581087">
    <property type="component" value="Unassembled WGS sequence"/>
</dbReference>
<proteinExistence type="predicted"/>
<keyword evidence="3" id="KW-1185">Reference proteome</keyword>
<dbReference type="RefSeq" id="WP_129173991.1">
    <property type="nucleotide sequence ID" value="NZ_JACCBI010000001.1"/>
</dbReference>
<organism evidence="2 3">
    <name type="scientific">Agromyces atrinae</name>
    <dbReference type="NCBI Taxonomy" id="592376"/>
    <lineage>
        <taxon>Bacteria</taxon>
        <taxon>Bacillati</taxon>
        <taxon>Actinomycetota</taxon>
        <taxon>Actinomycetes</taxon>
        <taxon>Micrococcales</taxon>
        <taxon>Microbacteriaceae</taxon>
        <taxon>Agromyces</taxon>
    </lineage>
</organism>
<accession>A0A4Q2M4P8</accession>
<evidence type="ECO:0000313" key="3">
    <source>
        <dbReference type="Proteomes" id="UP000292686"/>
    </source>
</evidence>
<reference evidence="2 3" key="1">
    <citation type="submission" date="2019-01" db="EMBL/GenBank/DDBJ databases">
        <title>Agromyces.</title>
        <authorList>
            <person name="Li J."/>
        </authorList>
    </citation>
    <scope>NUCLEOTIDE SEQUENCE [LARGE SCALE GENOMIC DNA]</scope>
    <source>
        <strain evidence="2 3">DSM 23870</strain>
    </source>
</reference>
<evidence type="ECO:0000313" key="2">
    <source>
        <dbReference type="EMBL" id="RXZ87054.1"/>
    </source>
</evidence>
<reference evidence="1 4" key="2">
    <citation type="submission" date="2020-07" db="EMBL/GenBank/DDBJ databases">
        <title>Sequencing the genomes of 1000 actinobacteria strains.</title>
        <authorList>
            <person name="Klenk H.-P."/>
        </authorList>
    </citation>
    <scope>NUCLEOTIDE SEQUENCE [LARGE SCALE GENOMIC DNA]</scope>
    <source>
        <strain evidence="1 4">DSM 23870</strain>
    </source>
</reference>
<evidence type="ECO:0000313" key="4">
    <source>
        <dbReference type="Proteomes" id="UP000581087"/>
    </source>
</evidence>
<protein>
    <recommendedName>
        <fullName evidence="5">SbsA Ig-like domain-containing protein</fullName>
    </recommendedName>
</protein>
<name>A0A4Q2M4P8_9MICO</name>
<dbReference type="SUPFAM" id="SSF82171">
    <property type="entry name" value="DPP6 N-terminal domain-like"/>
    <property type="match status" value="1"/>
</dbReference>
<sequence length="470" mass="48339">MSTEVPASGSRAFGRRLLVTLLVLALLTGAFAVLNMLQGAKLTNAAIDTRLATDRAGTTLVLTANQPIDSIADVRVSPDEAVDVAIDGRTVSLAFERPLADATDYDVTLSGVVGTIQPTHSEWTYSFSTPDRPIGVLSRSASGDDRVLVRDLHGGAAGSVLFSAPVIRSFDMTSDGLVAALTVEPDGSTRAWVGGPDGAAELVPPPEAAVGATMSELHASPTNPLVGYTVSTPGTPEAPGLTDALVLHDLSGTSDGAARFVGVFGDKPASVLHWTFVPGTSSVVVQDAEFSLFLVDALGLRPPQPLGRFDEMRGFIPGTTTLVVADPDAGSLIDLATGSVTRLELPLSELADGTYAGRTHLLSPDGAYVQSFSVADYSTGSTRLFSSVARVDADGTTTELFAPATTSSRVDQYCPAPNGRSVAVVTVPLGAVPDSDGVAPGFADSLTTIVDAVTGAVIASSPGAFPDWCR</sequence>
<dbReference type="EMBL" id="JACCBI010000001">
    <property type="protein sequence ID" value="NYD67099.1"/>
    <property type="molecule type" value="Genomic_DNA"/>
</dbReference>
<gene>
    <name evidence="1" type="ORF">BJ972_001618</name>
    <name evidence="2" type="ORF">ESP50_08360</name>
</gene>
<dbReference type="AlphaFoldDB" id="A0A4Q2M4P8"/>
<dbReference type="Proteomes" id="UP000292686">
    <property type="component" value="Unassembled WGS sequence"/>
</dbReference>
<evidence type="ECO:0000313" key="1">
    <source>
        <dbReference type="EMBL" id="NYD67099.1"/>
    </source>
</evidence>